<name>A0A098G991_9GAMM</name>
<feature type="domain" description="GtrA/DPMS transmembrane" evidence="10">
    <location>
        <begin position="255"/>
        <end position="370"/>
    </location>
</feature>
<evidence type="ECO:0000259" key="9">
    <source>
        <dbReference type="Pfam" id="PF00535"/>
    </source>
</evidence>
<feature type="transmembrane region" description="Helical" evidence="8">
    <location>
        <begin position="251"/>
        <end position="272"/>
    </location>
</feature>
<dbReference type="GO" id="GO:0009247">
    <property type="term" value="P:glycolipid biosynthetic process"/>
    <property type="evidence" value="ECO:0007669"/>
    <property type="project" value="TreeGrafter"/>
</dbReference>
<evidence type="ECO:0000256" key="5">
    <source>
        <dbReference type="ARBA" id="ARBA00022692"/>
    </source>
</evidence>
<dbReference type="PANTHER" id="PTHR43398:SF1">
    <property type="entry name" value="DOLICHOL-PHOSPHATE MANNOSYLTRANSFERASE SUBUNIT 1"/>
    <property type="match status" value="1"/>
</dbReference>
<dbReference type="Pfam" id="PF00535">
    <property type="entry name" value="Glycos_transf_2"/>
    <property type="match status" value="1"/>
</dbReference>
<comment type="subcellular location">
    <subcellularLocation>
        <location evidence="1">Membrane</location>
        <topology evidence="1">Multi-pass membrane protein</topology>
    </subcellularLocation>
</comment>
<proteinExistence type="inferred from homology"/>
<dbReference type="PANTHER" id="PTHR43398">
    <property type="entry name" value="DOLICHOL-PHOSPHATE MANNOSYLTRANSFERASE SUBUNIT 1"/>
    <property type="match status" value="1"/>
</dbReference>
<dbReference type="Proteomes" id="UP000032430">
    <property type="component" value="Chromosome I"/>
</dbReference>
<feature type="domain" description="Glycosyltransferase 2-like" evidence="9">
    <location>
        <begin position="14"/>
        <end position="175"/>
    </location>
</feature>
<evidence type="ECO:0000313" key="11">
    <source>
        <dbReference type="EMBL" id="CEG59038.1"/>
    </source>
</evidence>
<dbReference type="InterPro" id="IPR001173">
    <property type="entry name" value="Glyco_trans_2-like"/>
</dbReference>
<dbReference type="EMBL" id="LN614827">
    <property type="protein sequence ID" value="CEG59038.1"/>
    <property type="molecule type" value="Genomic_DNA"/>
</dbReference>
<dbReference type="InterPro" id="IPR039528">
    <property type="entry name" value="DPM1-like"/>
</dbReference>
<dbReference type="AlphaFoldDB" id="A0A098G991"/>
<keyword evidence="12" id="KW-1185">Reference proteome</keyword>
<dbReference type="InterPro" id="IPR007267">
    <property type="entry name" value="GtrA_DPMS_TM"/>
</dbReference>
<dbReference type="GO" id="GO:0004582">
    <property type="term" value="F:dolichyl-phosphate beta-D-mannosyltransferase activity"/>
    <property type="evidence" value="ECO:0007669"/>
    <property type="project" value="InterPro"/>
</dbReference>
<dbReference type="InterPro" id="IPR029044">
    <property type="entry name" value="Nucleotide-diphossugar_trans"/>
</dbReference>
<comment type="similarity">
    <text evidence="2">Belongs to the glycosyltransferase 2 family.</text>
</comment>
<keyword evidence="4 11" id="KW-0808">Transferase</keyword>
<dbReference type="KEGG" id="lfa:LFA_3713"/>
<evidence type="ECO:0000256" key="4">
    <source>
        <dbReference type="ARBA" id="ARBA00022679"/>
    </source>
</evidence>
<dbReference type="SUPFAM" id="SSF53448">
    <property type="entry name" value="Nucleotide-diphospho-sugar transferases"/>
    <property type="match status" value="1"/>
</dbReference>
<evidence type="ECO:0000313" key="12">
    <source>
        <dbReference type="Proteomes" id="UP000032430"/>
    </source>
</evidence>
<evidence type="ECO:0000256" key="8">
    <source>
        <dbReference type="SAM" id="Phobius"/>
    </source>
</evidence>
<gene>
    <name evidence="11" type="ORF">LFA_3713</name>
</gene>
<dbReference type="Pfam" id="PF04138">
    <property type="entry name" value="GtrA_DPMS_TM"/>
    <property type="match status" value="1"/>
</dbReference>
<feature type="transmembrane region" description="Helical" evidence="8">
    <location>
        <begin position="278"/>
        <end position="297"/>
    </location>
</feature>
<evidence type="ECO:0000256" key="7">
    <source>
        <dbReference type="ARBA" id="ARBA00023136"/>
    </source>
</evidence>
<dbReference type="GO" id="GO:0016020">
    <property type="term" value="C:membrane"/>
    <property type="evidence" value="ECO:0007669"/>
    <property type="project" value="UniProtKB-SubCell"/>
</dbReference>
<dbReference type="CDD" id="cd06442">
    <property type="entry name" value="DPM1_like"/>
    <property type="match status" value="1"/>
</dbReference>
<evidence type="ECO:0000256" key="1">
    <source>
        <dbReference type="ARBA" id="ARBA00004141"/>
    </source>
</evidence>
<keyword evidence="5 8" id="KW-0812">Transmembrane</keyword>
<evidence type="ECO:0000256" key="6">
    <source>
        <dbReference type="ARBA" id="ARBA00022989"/>
    </source>
</evidence>
<dbReference type="GO" id="GO:0000271">
    <property type="term" value="P:polysaccharide biosynthetic process"/>
    <property type="evidence" value="ECO:0007669"/>
    <property type="project" value="InterPro"/>
</dbReference>
<dbReference type="HOGENOM" id="CLU_039727_0_0_6"/>
<keyword evidence="7 8" id="KW-0472">Membrane</keyword>
<keyword evidence="6 8" id="KW-1133">Transmembrane helix</keyword>
<protein>
    <submittedName>
        <fullName evidence="11">Glycosyltransferase</fullName>
    </submittedName>
</protein>
<keyword evidence="3" id="KW-0328">Glycosyltransferase</keyword>
<sequence>MEFALSMSMKTVVVIIPTYNESLVIEETIHQVFKATSSSEFSFHILIFDSCSTDNTQDVVSRLQEVYPQLHLITEPQKTGLGSAYLQAMRHALNRLGADIVVEFDADLSHQPHYLLPMIETMRDHDVVVGSRYIKGGSIPHNWGWHRKFLSKFGNIVARIILIPKYKDFTSGFRATHYLALNKALPKQFISNHYAYKLELLWNLHKTKAKITEYPIAFVDRVQGISKLPANSIFDSLRVLAILRFKELKPYLSMCVVGFVGLILQCLAYNSLRFYCTPFIAAQLAVLVAIINNFILNNRVTFKNRNLKLRFKSFAFFVSYSLVMVGFQSNWMRLGISYWGSGLLKENLIMFSGVVVGSVLNYLFYSRMIWRKKEKRLFYNKIAE</sequence>
<evidence type="ECO:0000259" key="10">
    <source>
        <dbReference type="Pfam" id="PF04138"/>
    </source>
</evidence>
<feature type="transmembrane region" description="Helical" evidence="8">
    <location>
        <begin position="309"/>
        <end position="328"/>
    </location>
</feature>
<dbReference type="STRING" id="1212491.LFA_3713"/>
<dbReference type="Gene3D" id="3.90.550.10">
    <property type="entry name" value="Spore Coat Polysaccharide Biosynthesis Protein SpsA, Chain A"/>
    <property type="match status" value="1"/>
</dbReference>
<organism evidence="11 12">
    <name type="scientific">Legionella fallonii LLAP-10</name>
    <dbReference type="NCBI Taxonomy" id="1212491"/>
    <lineage>
        <taxon>Bacteria</taxon>
        <taxon>Pseudomonadati</taxon>
        <taxon>Pseudomonadota</taxon>
        <taxon>Gammaproteobacteria</taxon>
        <taxon>Legionellales</taxon>
        <taxon>Legionellaceae</taxon>
        <taxon>Legionella</taxon>
    </lineage>
</organism>
<evidence type="ECO:0000256" key="3">
    <source>
        <dbReference type="ARBA" id="ARBA00022676"/>
    </source>
</evidence>
<evidence type="ECO:0000256" key="2">
    <source>
        <dbReference type="ARBA" id="ARBA00006739"/>
    </source>
</evidence>
<reference evidence="12" key="1">
    <citation type="submission" date="2014-09" db="EMBL/GenBank/DDBJ databases">
        <authorList>
            <person name="Gomez-Valero L."/>
        </authorList>
    </citation>
    <scope>NUCLEOTIDE SEQUENCE [LARGE SCALE GENOMIC DNA]</scope>
    <source>
        <strain evidence="12">ATCC700992</strain>
    </source>
</reference>
<accession>A0A098G991</accession>
<feature type="transmembrane region" description="Helical" evidence="8">
    <location>
        <begin position="348"/>
        <end position="365"/>
    </location>
</feature>